<accession>A0A5E4MN87</accession>
<evidence type="ECO:0000313" key="7">
    <source>
        <dbReference type="EMBL" id="VVC32315.1"/>
    </source>
</evidence>
<feature type="compositionally biased region" description="Low complexity" evidence="6">
    <location>
        <begin position="39"/>
        <end position="51"/>
    </location>
</feature>
<dbReference type="Proteomes" id="UP000325440">
    <property type="component" value="Unassembled WGS sequence"/>
</dbReference>
<keyword evidence="8" id="KW-1185">Reference proteome</keyword>
<feature type="region of interest" description="Disordered" evidence="6">
    <location>
        <begin position="1"/>
        <end position="129"/>
    </location>
</feature>
<feature type="compositionally biased region" description="Acidic residues" evidence="6">
    <location>
        <begin position="78"/>
        <end position="129"/>
    </location>
</feature>
<dbReference type="OrthoDB" id="2288928at2759"/>
<feature type="repeat" description="WD" evidence="5">
    <location>
        <begin position="255"/>
        <end position="281"/>
    </location>
</feature>
<comment type="similarity">
    <text evidence="1">Belongs to the WD repeat WDR55 family.</text>
</comment>
<dbReference type="SUPFAM" id="SSF50978">
    <property type="entry name" value="WD40 repeat-like"/>
    <property type="match status" value="1"/>
</dbReference>
<dbReference type="AlphaFoldDB" id="A0A5E4MN87"/>
<proteinExistence type="inferred from homology"/>
<dbReference type="Pfam" id="PF24796">
    <property type="entry name" value="WDR55"/>
    <property type="match status" value="1"/>
</dbReference>
<dbReference type="SMART" id="SM00320">
    <property type="entry name" value="WD40"/>
    <property type="match status" value="4"/>
</dbReference>
<dbReference type="PROSITE" id="PS50082">
    <property type="entry name" value="WD_REPEATS_2"/>
    <property type="match status" value="1"/>
</dbReference>
<keyword evidence="3" id="KW-0677">Repeat</keyword>
<reference evidence="7 8" key="1">
    <citation type="submission" date="2019-08" db="EMBL/GenBank/DDBJ databases">
        <authorList>
            <person name="Alioto T."/>
            <person name="Alioto T."/>
            <person name="Gomez Garrido J."/>
        </authorList>
    </citation>
    <scope>NUCLEOTIDE SEQUENCE [LARGE SCALE GENOMIC DNA]</scope>
</reference>
<dbReference type="PANTHER" id="PTHR44019:SF20">
    <property type="entry name" value="WD REPEAT-CONTAINING PROTEIN 55"/>
    <property type="match status" value="1"/>
</dbReference>
<dbReference type="InterPro" id="IPR050505">
    <property type="entry name" value="WDR55/POC1"/>
</dbReference>
<evidence type="ECO:0000256" key="6">
    <source>
        <dbReference type="SAM" id="MobiDB-lite"/>
    </source>
</evidence>
<dbReference type="InterPro" id="IPR001680">
    <property type="entry name" value="WD40_rpt"/>
</dbReference>
<evidence type="ECO:0000256" key="5">
    <source>
        <dbReference type="PROSITE-ProRule" id="PRU00221"/>
    </source>
</evidence>
<dbReference type="InterPro" id="IPR036322">
    <property type="entry name" value="WD40_repeat_dom_sf"/>
</dbReference>
<dbReference type="PANTHER" id="PTHR44019">
    <property type="entry name" value="WD REPEAT-CONTAINING PROTEIN 55"/>
    <property type="match status" value="1"/>
</dbReference>
<feature type="compositionally biased region" description="Acidic residues" evidence="6">
    <location>
        <begin position="53"/>
        <end position="67"/>
    </location>
</feature>
<name>A0A5E4MN87_9HEMI</name>
<keyword evidence="2 5" id="KW-0853">WD repeat</keyword>
<dbReference type="Gene3D" id="2.130.10.10">
    <property type="entry name" value="YVTN repeat-like/Quinoprotein amine dehydrogenase"/>
    <property type="match status" value="1"/>
</dbReference>
<dbReference type="EMBL" id="CABPRJ010000954">
    <property type="protein sequence ID" value="VVC32315.1"/>
    <property type="molecule type" value="Genomic_DNA"/>
</dbReference>
<evidence type="ECO:0000313" key="8">
    <source>
        <dbReference type="Proteomes" id="UP000325440"/>
    </source>
</evidence>
<dbReference type="InterPro" id="IPR015943">
    <property type="entry name" value="WD40/YVTN_repeat-like_dom_sf"/>
</dbReference>
<protein>
    <recommendedName>
        <fullName evidence="4">WD repeat-containing protein 55 homolog</fullName>
    </recommendedName>
</protein>
<evidence type="ECO:0000256" key="4">
    <source>
        <dbReference type="ARBA" id="ARBA00023478"/>
    </source>
</evidence>
<evidence type="ECO:0000256" key="1">
    <source>
        <dbReference type="ARBA" id="ARBA00007625"/>
    </source>
</evidence>
<evidence type="ECO:0000256" key="3">
    <source>
        <dbReference type="ARBA" id="ARBA00022737"/>
    </source>
</evidence>
<gene>
    <name evidence="7" type="ORF">CINCED_3A025719</name>
</gene>
<organism evidence="7 8">
    <name type="scientific">Cinara cedri</name>
    <dbReference type="NCBI Taxonomy" id="506608"/>
    <lineage>
        <taxon>Eukaryota</taxon>
        <taxon>Metazoa</taxon>
        <taxon>Ecdysozoa</taxon>
        <taxon>Arthropoda</taxon>
        <taxon>Hexapoda</taxon>
        <taxon>Insecta</taxon>
        <taxon>Pterygota</taxon>
        <taxon>Neoptera</taxon>
        <taxon>Paraneoptera</taxon>
        <taxon>Hemiptera</taxon>
        <taxon>Sternorrhyncha</taxon>
        <taxon>Aphidomorpha</taxon>
        <taxon>Aphidoidea</taxon>
        <taxon>Aphididae</taxon>
        <taxon>Lachninae</taxon>
        <taxon>Cinara</taxon>
    </lineage>
</organism>
<evidence type="ECO:0000256" key="2">
    <source>
        <dbReference type="ARBA" id="ARBA00022574"/>
    </source>
</evidence>
<sequence length="506" mass="56878">MCLPEVQKPTEHLIISDEEVEPVDQNDVIQEISDDESSSDSSIDLNSWNSDGENSDDDISMSDDSNNEDNLYNGQENSTDDEVQEVIYVDDSDTNDDEDDDENDDDDDDEEEEEEEEDNENDDEEQEEVDEVVDAFIRASSERNRNHPPNLSIDDSLIGGLSFHPKLNVIALGLSNGDITMYKYSNAKNRHLRTNDNVHLKKIMLLEFNDTGDYLYSACRDNNVSVSDTETGKMKVYFEKAHSFGSFVTSFSSIDENIFATGDEDGVINVWDIRANGCKFSLKKTEDSINSMIAVNNSNNQPTLACASSDGTLSIIDISSKKMVIQSEPYKSLLTSCVTMKQKTKLVCGTGVGSLITFNAGDYNMFNDEFPCVDKNAAVNRLVPVTENIVISALDNGKIRYNIIYLSVNMYKFNIFILYRATNLFPNCHLGIVGHHQEMSVDLLDISNNGHLIASTSYFSNTVKFWNIEFFENFDVKKHFKKIDPKEFNLPSSNVVNATDFFSGLQ</sequence>